<keyword evidence="3" id="KW-0732">Signal</keyword>
<dbReference type="PANTHER" id="PTHR30024">
    <property type="entry name" value="ALIPHATIC SULFONATES-BINDING PROTEIN-RELATED"/>
    <property type="match status" value="1"/>
</dbReference>
<comment type="caution">
    <text evidence="5">The sequence shown here is derived from an EMBL/GenBank/DDBJ whole genome shotgun (WGS) entry which is preliminary data.</text>
</comment>
<dbReference type="PANTHER" id="PTHR30024:SF47">
    <property type="entry name" value="TAURINE-BINDING PERIPLASMIC PROTEIN"/>
    <property type="match status" value="1"/>
</dbReference>
<dbReference type="EMBL" id="VGLS01000058">
    <property type="protein sequence ID" value="MBM3222813.1"/>
    <property type="molecule type" value="Genomic_DNA"/>
</dbReference>
<gene>
    <name evidence="5" type="ORF">FJZ47_03275</name>
</gene>
<evidence type="ECO:0000259" key="4">
    <source>
        <dbReference type="SMART" id="SM00062"/>
    </source>
</evidence>
<sequence length="353" mass="39304">MSREASLRVKMCSTVGHLCVSLLQAYAYPLCVRTSCNGLEMPIKQSMIDQHRDSGRGRNTMRHTWRAWWVLSVLAWICWASPSAQADISFGVNAPRGKAEAQENWTELATYLSSTVRQPVSLVPLQVADLVAMVQKEQIDFVLANPVQAVALQEQFGAQTVATLQTHQGSKFAGVIIAKKGSGITKGTDLRGKKVWSLRKSSAGAYMFQAYHLHQQGIQVPQDFGAFQETPKQDDLVMAVHKGFIDAAFVRTGILESMAKEGSIKLEDFVIVDQRNDKDFQFLHSTQLYPEWYVMAHRRTDGNLVKQLKTALLQLKPETKAAQAAEIQGFIEPLPLDNLKKAMQVLKAGPYSQ</sequence>
<feature type="domain" description="Solute-binding protein family 3/N-terminal" evidence="4">
    <location>
        <begin position="87"/>
        <end position="326"/>
    </location>
</feature>
<dbReference type="SMART" id="SM00062">
    <property type="entry name" value="PBPb"/>
    <property type="match status" value="1"/>
</dbReference>
<proteinExistence type="inferred from homology"/>
<organism evidence="5 6">
    <name type="scientific">Tectimicrobiota bacterium</name>
    <dbReference type="NCBI Taxonomy" id="2528274"/>
    <lineage>
        <taxon>Bacteria</taxon>
        <taxon>Pseudomonadati</taxon>
        <taxon>Nitrospinota/Tectimicrobiota group</taxon>
        <taxon>Candidatus Tectimicrobiota</taxon>
    </lineage>
</organism>
<dbReference type="InterPro" id="IPR001638">
    <property type="entry name" value="Solute-binding_3/MltF_N"/>
</dbReference>
<evidence type="ECO:0000256" key="1">
    <source>
        <dbReference type="ARBA" id="ARBA00004418"/>
    </source>
</evidence>
<evidence type="ECO:0000256" key="3">
    <source>
        <dbReference type="ARBA" id="ARBA00022729"/>
    </source>
</evidence>
<name>A0A937VXC2_UNCTE</name>
<evidence type="ECO:0000313" key="6">
    <source>
        <dbReference type="Proteomes" id="UP000712673"/>
    </source>
</evidence>
<evidence type="ECO:0000313" key="5">
    <source>
        <dbReference type="EMBL" id="MBM3222813.1"/>
    </source>
</evidence>
<reference evidence="5" key="1">
    <citation type="submission" date="2019-03" db="EMBL/GenBank/DDBJ databases">
        <title>Lake Tanganyika Metagenome-Assembled Genomes (MAGs).</title>
        <authorList>
            <person name="Tran P."/>
        </authorList>
    </citation>
    <scope>NUCLEOTIDE SEQUENCE</scope>
    <source>
        <strain evidence="5">K_DeepCast_65m_m2_066</strain>
    </source>
</reference>
<dbReference type="SUPFAM" id="SSF53850">
    <property type="entry name" value="Periplasmic binding protein-like II"/>
    <property type="match status" value="1"/>
</dbReference>
<accession>A0A937VXC2</accession>
<comment type="subcellular location">
    <subcellularLocation>
        <location evidence="1">Periplasm</location>
    </subcellularLocation>
</comment>
<protein>
    <submittedName>
        <fullName evidence="5">Phosphate/phosphite/phosphonate ABC transporter substrate-binding protein</fullName>
    </submittedName>
</protein>
<dbReference type="GO" id="GO:0042597">
    <property type="term" value="C:periplasmic space"/>
    <property type="evidence" value="ECO:0007669"/>
    <property type="project" value="UniProtKB-SubCell"/>
</dbReference>
<dbReference type="Proteomes" id="UP000712673">
    <property type="component" value="Unassembled WGS sequence"/>
</dbReference>
<dbReference type="Gene3D" id="3.40.190.10">
    <property type="entry name" value="Periplasmic binding protein-like II"/>
    <property type="match status" value="2"/>
</dbReference>
<evidence type="ECO:0000256" key="2">
    <source>
        <dbReference type="ARBA" id="ARBA00010742"/>
    </source>
</evidence>
<comment type="similarity">
    <text evidence="2">Belongs to the bacterial solute-binding protein SsuA/TauA family.</text>
</comment>
<dbReference type="AlphaFoldDB" id="A0A937VXC2"/>
<dbReference type="Pfam" id="PF12974">
    <property type="entry name" value="Phosphonate-bd"/>
    <property type="match status" value="1"/>
</dbReference>